<dbReference type="EMBL" id="CP025938">
    <property type="protein sequence ID" value="AUS07021.1"/>
    <property type="molecule type" value="Genomic_DNA"/>
</dbReference>
<keyword evidence="3" id="KW-1185">Reference proteome</keyword>
<proteinExistence type="predicted"/>
<sequence length="169" mass="18627">MKHLTLLFFVLIVLSSCSNDDGDSQFSGDLVGAWVGTELTYQGTAESSLQGFPITTNFEGEAYDMTSTITFNESPNTVVSEGAYSLKFTYNFNGVSKTEFIEDVQFLENGTWEVDGNTLIINNNGQESMADILFLTEDKLVVEINQVEETEVDGLTVIATIKSIATFKR</sequence>
<dbReference type="OrthoDB" id="1202622at2"/>
<evidence type="ECO:0000259" key="1">
    <source>
        <dbReference type="Pfam" id="PF13648"/>
    </source>
</evidence>
<protein>
    <recommendedName>
        <fullName evidence="1">Lipocalin-like domain-containing protein</fullName>
    </recommendedName>
</protein>
<evidence type="ECO:0000313" key="3">
    <source>
        <dbReference type="Proteomes" id="UP000236592"/>
    </source>
</evidence>
<dbReference type="KEGG" id="taj:C1A40_16915"/>
<dbReference type="PROSITE" id="PS51257">
    <property type="entry name" value="PROKAR_LIPOPROTEIN"/>
    <property type="match status" value="1"/>
</dbReference>
<accession>A0A2I7SM95</accession>
<dbReference type="AlphaFoldDB" id="A0A2I7SM95"/>
<feature type="domain" description="Lipocalin-like" evidence="1">
    <location>
        <begin position="30"/>
        <end position="142"/>
    </location>
</feature>
<dbReference type="Pfam" id="PF13648">
    <property type="entry name" value="Lipocalin_4"/>
    <property type="match status" value="1"/>
</dbReference>
<name>A0A2I7SM95_9FLAO</name>
<organism evidence="2 3">
    <name type="scientific">Pseudotamlana carrageenivorans</name>
    <dbReference type="NCBI Taxonomy" id="2069432"/>
    <lineage>
        <taxon>Bacteria</taxon>
        <taxon>Pseudomonadati</taxon>
        <taxon>Bacteroidota</taxon>
        <taxon>Flavobacteriia</taxon>
        <taxon>Flavobacteriales</taxon>
        <taxon>Flavobacteriaceae</taxon>
        <taxon>Pseudotamlana</taxon>
    </lineage>
</organism>
<evidence type="ECO:0000313" key="2">
    <source>
        <dbReference type="EMBL" id="AUS07021.1"/>
    </source>
</evidence>
<dbReference type="Proteomes" id="UP000236592">
    <property type="component" value="Chromosome"/>
</dbReference>
<gene>
    <name evidence="2" type="ORF">C1A40_16915</name>
</gene>
<reference evidence="3" key="1">
    <citation type="submission" date="2018-01" db="EMBL/GenBank/DDBJ databases">
        <title>Complete genome of Tamlana sp. UJ94.</title>
        <authorList>
            <person name="Jung J."/>
            <person name="Chung D."/>
            <person name="Bae S.S."/>
            <person name="Baek K."/>
        </authorList>
    </citation>
    <scope>NUCLEOTIDE SEQUENCE [LARGE SCALE GENOMIC DNA]</scope>
    <source>
        <strain evidence="3">UJ94</strain>
    </source>
</reference>
<dbReference type="InterPro" id="IPR024311">
    <property type="entry name" value="Lipocalin-like"/>
</dbReference>
<dbReference type="RefSeq" id="WP_102996922.1">
    <property type="nucleotide sequence ID" value="NZ_CP025938.1"/>
</dbReference>